<evidence type="ECO:0000313" key="3">
    <source>
        <dbReference type="Proteomes" id="UP000076722"/>
    </source>
</evidence>
<feature type="transmembrane region" description="Helical" evidence="1">
    <location>
        <begin position="227"/>
        <end position="244"/>
    </location>
</feature>
<dbReference type="STRING" id="1314777.A0A164YJ22"/>
<feature type="transmembrane region" description="Helical" evidence="1">
    <location>
        <begin position="21"/>
        <end position="46"/>
    </location>
</feature>
<dbReference type="AlphaFoldDB" id="A0A164YJ22"/>
<feature type="transmembrane region" description="Helical" evidence="1">
    <location>
        <begin position="202"/>
        <end position="222"/>
    </location>
</feature>
<reference evidence="2 3" key="1">
    <citation type="journal article" date="2016" name="Mol. Biol. Evol.">
        <title>Comparative Genomics of Early-Diverging Mushroom-Forming Fungi Provides Insights into the Origins of Lignocellulose Decay Capabilities.</title>
        <authorList>
            <person name="Nagy L.G."/>
            <person name="Riley R."/>
            <person name="Tritt A."/>
            <person name="Adam C."/>
            <person name="Daum C."/>
            <person name="Floudas D."/>
            <person name="Sun H."/>
            <person name="Yadav J.S."/>
            <person name="Pangilinan J."/>
            <person name="Larsson K.H."/>
            <person name="Matsuura K."/>
            <person name="Barry K."/>
            <person name="Labutti K."/>
            <person name="Kuo R."/>
            <person name="Ohm R.A."/>
            <person name="Bhattacharya S.S."/>
            <person name="Shirouzu T."/>
            <person name="Yoshinaga Y."/>
            <person name="Martin F.M."/>
            <person name="Grigoriev I.V."/>
            <person name="Hibbett D.S."/>
        </authorList>
    </citation>
    <scope>NUCLEOTIDE SEQUENCE [LARGE SCALE GENOMIC DNA]</scope>
    <source>
        <strain evidence="2 3">HHB9708</strain>
    </source>
</reference>
<name>A0A164YJ22_9AGAM</name>
<protein>
    <submittedName>
        <fullName evidence="2">Uncharacterized protein</fullName>
    </submittedName>
</protein>
<feature type="transmembrane region" description="Helical" evidence="1">
    <location>
        <begin position="169"/>
        <end position="190"/>
    </location>
</feature>
<feature type="transmembrane region" description="Helical" evidence="1">
    <location>
        <begin position="125"/>
        <end position="149"/>
    </location>
</feature>
<organism evidence="2 3">
    <name type="scientific">Sistotremastrum niveocremeum HHB9708</name>
    <dbReference type="NCBI Taxonomy" id="1314777"/>
    <lineage>
        <taxon>Eukaryota</taxon>
        <taxon>Fungi</taxon>
        <taxon>Dikarya</taxon>
        <taxon>Basidiomycota</taxon>
        <taxon>Agaricomycotina</taxon>
        <taxon>Agaricomycetes</taxon>
        <taxon>Sistotremastrales</taxon>
        <taxon>Sistotremastraceae</taxon>
        <taxon>Sertulicium</taxon>
        <taxon>Sertulicium niveocremeum</taxon>
    </lineage>
</organism>
<feature type="transmembrane region" description="Helical" evidence="1">
    <location>
        <begin position="250"/>
        <end position="271"/>
    </location>
</feature>
<dbReference type="PANTHER" id="PTHR37992:SF1">
    <property type="entry name" value="DUF1774-DOMAIN-CONTAINING PROTEIN"/>
    <property type="match status" value="1"/>
</dbReference>
<keyword evidence="1" id="KW-1133">Transmembrane helix</keyword>
<dbReference type="OrthoDB" id="3342455at2759"/>
<proteinExistence type="predicted"/>
<dbReference type="EMBL" id="KV419398">
    <property type="protein sequence ID" value="KZS96967.1"/>
    <property type="molecule type" value="Genomic_DNA"/>
</dbReference>
<dbReference type="PANTHER" id="PTHR37992">
    <property type="entry name" value="EXPRESSED PROTEIN"/>
    <property type="match status" value="1"/>
</dbReference>
<sequence>MPPSDLPIDMSDPRIRDYIALIRLQVLTPLSFLVNIVAVIVCGLVIKPTIGDLSKIHPNPLTPQSSMIGTFVVILYVTQIGYCLLLVLARKVETKNTLVKGVGISFVIANWLMAMWAVAWSFQLWLVSTILLGLMIISLSYANIVLLIYHTPTTRRPLDIILIHLPARLFLILPLNLLFWLSLFITLGWSWPYGDPTRYGDYQLEGLAVVLPVNILALVAVILRHDVVWCFGAAWINAAIWSARPKAAPVFITTVVFTVVLPLALVAATVFSHLRNRKRGAIALPPDEEVHPRV</sequence>
<dbReference type="Proteomes" id="UP000076722">
    <property type="component" value="Unassembled WGS sequence"/>
</dbReference>
<accession>A0A164YJ22</accession>
<gene>
    <name evidence="2" type="ORF">SISNIDRAFT_534367</name>
</gene>
<dbReference type="InterPro" id="IPR013920">
    <property type="entry name" value="DUF1774_fun"/>
</dbReference>
<evidence type="ECO:0000256" key="1">
    <source>
        <dbReference type="SAM" id="Phobius"/>
    </source>
</evidence>
<keyword evidence="3" id="KW-1185">Reference proteome</keyword>
<keyword evidence="1" id="KW-0472">Membrane</keyword>
<feature type="transmembrane region" description="Helical" evidence="1">
    <location>
        <begin position="66"/>
        <end position="89"/>
    </location>
</feature>
<evidence type="ECO:0000313" key="2">
    <source>
        <dbReference type="EMBL" id="KZS96967.1"/>
    </source>
</evidence>
<keyword evidence="1" id="KW-0812">Transmembrane</keyword>
<feature type="transmembrane region" description="Helical" evidence="1">
    <location>
        <begin position="101"/>
        <end position="119"/>
    </location>
</feature>